<keyword evidence="3" id="KW-0677">Repeat</keyword>
<dbReference type="CDD" id="cd06671">
    <property type="entry name" value="PDZ7_MUPP1-PD6_PATJ-like"/>
    <property type="match status" value="1"/>
</dbReference>
<sequence length="2337" mass="256708">MVLNTEWAQVEVIDLINDGSGLGFGIVGGRSTGVVVKTILPGGVADRDNRLQSGDHILQIGDVNLRGMGSEQVAAVLRQSGTHVRLVVARPVEPTSPDYQALGSHAPIVPTKILGDPDELDRHLVHSVPETYNIRHVQPDNAYDNGYMYSQESDVEMHARPGLIMDVVRNPMPIGAMPVIPTVPVQIPELPVLTMDTIDVNSLPEMERFTVELKKDIYGLGITIAGYVCEKEELSGIFVKSISEGSAADLSNKIQINDRIVEVDGHSLQGYSNHEAVEVLRRTGQTVVLCLERYLRGPKYDQLQQAIAASELRLPQPSSPSITSLPSFPISADGETTTEIEPEGESHTTVDSAVLQEGERERASEELDDAANVEALLSDPSSELTPQIRAAIKAKWQKIVGPDTEIVVAQLKKFAEGSGLGISLEGTVDVENGQEVRPHHYIRSILPEGPVGQNGTLRSGDELLEVNGYRLLGINHMEVVSVLKELPIHVRMVCGRNIASQDPLCPIDTAQHQAAFQTRSILGGSLQNLLPTMDRLVKAKSDGSLASTTTTATVTDASLNKMKSRSLEPLTGLAMWSSEPQIIELVKGERGLGFSILDYQDPMNPNETVIVIRSLVPGGVAQVDGQLIPGDRLLFVNDIALENATLDQAVQALKGAPKGTVRIGVAKPLPIPDSIVQRVPPICPVRRSKSFPNESEATDHAAELEDFLSSRSGVTELSMDKPESEEDVEDEEEEEDHWKDASPITPTCSPTKHPPKSGQPVKTVEVDVHEFQPTSPLDEKDVIIIESGATPPSKKLAARYNQVLATGPEKATPKVKLKRESKVTESEEPCEKVPETGNGKRGATKRTESTEKQGSREAGEADGMEKGARKKVSRRKEQDRRSSRRKLEEIEEPASDASRADADDSRRRRESDGGVVRSREERKSLKEQECIERVTEFLTKHSALSYAETMPGGERREELPEEPSVRRCDEQVRTRSSVESERRVPASIRSTTDRPQAVVEEAKLWLTSPETEAPRETKRRSSMRKRPAAFSRESSKESLLDETKKEVRIQENVEEIYFEDTSEHTSAILPEVQLVKARIITAEEAAANRVEEPARIEVHSPPEVAVVTDSVRVRTGRVPSPEILDTSQLQLISLAKSTSENTLIETGERTSEENKVSERNIKAEILLDLSKVSEVGDEVLETGSEGEARDRKLSRTGSEGSKRGERGLKRTRSRERDGEFKIGSLAQPDEPELTILLEGTVAERRRRNVDDDRDSLVDFGVEKMIRRSAEAESVAGSRQTARKRREDYQEDKQQEDRERLYLEEEEEEEDWTPDYEKTLWQQRRPLLLEDTVSLRHQEDDSSLISKEHSLEYQSQTLESQSERLLLSASLESLLRSAPDSWPSQQLDRSVEESERSFKETQYSPKERRDAETQTEQETKSTQCSPEQSVVSPSDVSKDSPLHLTRKYYQSPRREVQTQTQGESKSVQCCLDELGSLSRLPDLTDSFDSPSKSERSYVKESKSVQCIPEDISTSLDRASADSVVLPYDQEPTKSPRREVEVQTCQESKAIQCSDDELLEEQSPVSKEESARRVAESSGSSSCGGSPCGRLPILVFVEGRGVDMTVTHRDHDGNVSWSKHWGPERLVEIHREPKTSLGLSIVGGKVDLHNGSSSKSQNISGIFIKNVLPNSPAGRTGELKIGDRIIEVDGVDLRHSTHERAVEVIQAAGNPVCLLVQSLVHLNNEHDGEGDGIKQNARSRLPGTPTASFRQKASPVSPRSSTPEVTQGGVEDGEKQSSSRSDFRRQSTRASDGAGPTTRRSSMKKSIRKKAPSPPSNPGILREVSEEKEDNASKPEEPPRRKYSSDESSEEDTRELEGNVYTKAGMEISRKSAGNVKRSKAEIEADPENEDEFGYTNMKVQKKYHSLGHKVILVTVEKDRRGLGISLAGHRDRNRMAVFVCGLNPKGAAHKTGEISVGDEILEVNGCVLQGRCHLNASAMIKGMAGPCFKIVVLRRTAAIDDLAVKPIVQFPPTLEDSDMFSQYKGVRNIPVKKGQYGLGIMIIEGKHAEVGQGIFISDIQEGSAAEQAGLQVGDMILAVNLDCLLGSTYDEATNLLKKAEGVVTLTVCNPNQSKVAKEEEDRAKGIVPEPEAPKEPEKPPEPEGPQDPKDCKIISGRDTTIEFQKDKDKAIGFIVAGGSDTPLKGVFIVEVFPDGAAHKDGRLQPGDQILDMCSQSFKDMEHDQAHAAVLKASGTITMLVHRPPSDKGEEMIEVELQKKSGKGAGLCLTGYKSGKGAYVSDLLPGGSALESGKICKGDRVVAVGGQDVREAPVEDIAVHVKVSNPVQLKLARFKSAKQ</sequence>
<evidence type="ECO:0000256" key="2">
    <source>
        <dbReference type="ARBA" id="ARBA00022553"/>
    </source>
</evidence>
<feature type="domain" description="PDZ" evidence="6">
    <location>
        <begin position="1911"/>
        <end position="1980"/>
    </location>
</feature>
<dbReference type="Proteomes" id="UP001432146">
    <property type="component" value="Unassembled WGS sequence"/>
</dbReference>
<proteinExistence type="predicted"/>
<dbReference type="InterPro" id="IPR051342">
    <property type="entry name" value="PDZ_scaffold"/>
</dbReference>
<comment type="caution">
    <text evidence="7">The sequence shown here is derived from an EMBL/GenBank/DDBJ whole genome shotgun (WGS) entry which is preliminary data.</text>
</comment>
<dbReference type="FunFam" id="2.30.42.10:FF:000070">
    <property type="entry name" value="Multiple PDZ domain protein"/>
    <property type="match status" value="1"/>
</dbReference>
<dbReference type="SUPFAM" id="SSF50156">
    <property type="entry name" value="PDZ domain-like"/>
    <property type="match status" value="9"/>
</dbReference>
<feature type="region of interest" description="Disordered" evidence="5">
    <location>
        <begin position="687"/>
        <end position="1045"/>
    </location>
</feature>
<feature type="compositionally biased region" description="Basic and acidic residues" evidence="5">
    <location>
        <begin position="1200"/>
        <end position="1220"/>
    </location>
</feature>
<feature type="compositionally biased region" description="Basic and acidic residues" evidence="5">
    <location>
        <begin position="2130"/>
        <end position="2151"/>
    </location>
</feature>
<evidence type="ECO:0000313" key="8">
    <source>
        <dbReference type="Proteomes" id="UP001432146"/>
    </source>
</evidence>
<feature type="domain" description="PDZ" evidence="6">
    <location>
        <begin position="1624"/>
        <end position="1718"/>
    </location>
</feature>
<feature type="compositionally biased region" description="Basic and acidic residues" evidence="5">
    <location>
        <begin position="1033"/>
        <end position="1045"/>
    </location>
</feature>
<feature type="compositionally biased region" description="Basic and acidic residues" evidence="5">
    <location>
        <begin position="1828"/>
        <end position="1843"/>
    </location>
</feature>
<feature type="domain" description="PDZ" evidence="6">
    <location>
        <begin position="210"/>
        <end position="295"/>
    </location>
</feature>
<dbReference type="InterPro" id="IPR036034">
    <property type="entry name" value="PDZ_sf"/>
</dbReference>
<feature type="compositionally biased region" description="Basic and acidic residues" evidence="5">
    <location>
        <begin position="1284"/>
        <end position="1302"/>
    </location>
</feature>
<dbReference type="CDD" id="cd06668">
    <property type="entry name" value="PDZ4_MUPP1-like"/>
    <property type="match status" value="1"/>
</dbReference>
<feature type="compositionally biased region" description="Basic and acidic residues" evidence="5">
    <location>
        <begin position="845"/>
        <end position="867"/>
    </location>
</feature>
<feature type="region of interest" description="Disordered" evidence="5">
    <location>
        <begin position="1554"/>
        <end position="1583"/>
    </location>
</feature>
<dbReference type="PROSITE" id="PS50106">
    <property type="entry name" value="PDZ"/>
    <property type="match status" value="9"/>
</dbReference>
<dbReference type="EMBL" id="JAWNGG020000024">
    <property type="protein sequence ID" value="KAK9308028.1"/>
    <property type="molecule type" value="Genomic_DNA"/>
</dbReference>
<dbReference type="FunFam" id="2.30.42.10:FF:000125">
    <property type="entry name" value="PATJ, crumbs cell polarity complex component"/>
    <property type="match status" value="1"/>
</dbReference>
<feature type="compositionally biased region" description="Basic and acidic residues" evidence="5">
    <location>
        <begin position="1388"/>
        <end position="1411"/>
    </location>
</feature>
<evidence type="ECO:0000259" key="6">
    <source>
        <dbReference type="PROSITE" id="PS50106"/>
    </source>
</evidence>
<feature type="domain" description="PDZ" evidence="6">
    <location>
        <begin position="12"/>
        <end position="92"/>
    </location>
</feature>
<feature type="region of interest" description="Disordered" evidence="5">
    <location>
        <begin position="1724"/>
        <end position="1856"/>
    </location>
</feature>
<feature type="compositionally biased region" description="Basic and acidic residues" evidence="5">
    <location>
        <begin position="1770"/>
        <end position="1783"/>
    </location>
</feature>
<dbReference type="InterPro" id="IPR001478">
    <property type="entry name" value="PDZ"/>
</dbReference>
<dbReference type="CDD" id="cd06672">
    <property type="entry name" value="PDZ8_MUPP1-PDZ7_PATJ-PDZ2_INAD-like"/>
    <property type="match status" value="1"/>
</dbReference>
<feature type="region of interest" description="Disordered" evidence="5">
    <location>
        <begin position="315"/>
        <end position="351"/>
    </location>
</feature>
<protein>
    <recommendedName>
        <fullName evidence="6">PDZ domain-containing protein</fullName>
    </recommendedName>
</protein>
<feature type="region of interest" description="Disordered" evidence="5">
    <location>
        <begin position="1267"/>
        <end position="1316"/>
    </location>
</feature>
<evidence type="ECO:0000313" key="7">
    <source>
        <dbReference type="EMBL" id="KAK9308028.1"/>
    </source>
</evidence>
<feature type="domain" description="PDZ" evidence="6">
    <location>
        <begin position="2027"/>
        <end position="2110"/>
    </location>
</feature>
<keyword evidence="8" id="KW-1185">Reference proteome</keyword>
<dbReference type="Pfam" id="PF00595">
    <property type="entry name" value="PDZ"/>
    <property type="match status" value="9"/>
</dbReference>
<feature type="region of interest" description="Disordered" evidence="5">
    <location>
        <begin position="2113"/>
        <end position="2152"/>
    </location>
</feature>
<name>A0AAW1ADY7_9HYME</name>
<evidence type="ECO:0000256" key="4">
    <source>
        <dbReference type="ARBA" id="ARBA00023136"/>
    </source>
</evidence>
<dbReference type="CDD" id="cd06669">
    <property type="entry name" value="PDZ5_MUPP1-like"/>
    <property type="match status" value="1"/>
</dbReference>
<dbReference type="PANTHER" id="PTHR19964:SF92">
    <property type="entry name" value="PATJ HOMOLOG"/>
    <property type="match status" value="1"/>
</dbReference>
<feature type="compositionally biased region" description="Basic and acidic residues" evidence="5">
    <location>
        <begin position="898"/>
        <end position="939"/>
    </location>
</feature>
<feature type="compositionally biased region" description="Acidic residues" evidence="5">
    <location>
        <begin position="723"/>
        <end position="735"/>
    </location>
</feature>
<dbReference type="SMART" id="SM00228">
    <property type="entry name" value="PDZ"/>
    <property type="match status" value="9"/>
</dbReference>
<dbReference type="Gene3D" id="2.30.42.10">
    <property type="match status" value="9"/>
</dbReference>
<gene>
    <name evidence="7" type="ORF">QLX08_001909</name>
</gene>
<feature type="compositionally biased region" description="Basic and acidic residues" evidence="5">
    <location>
        <begin position="953"/>
        <end position="984"/>
    </location>
</feature>
<feature type="compositionally biased region" description="Acidic residues" evidence="5">
    <location>
        <begin position="1303"/>
        <end position="1313"/>
    </location>
</feature>
<keyword evidence="2" id="KW-0597">Phosphoprotein</keyword>
<dbReference type="CDD" id="cd23064">
    <property type="entry name" value="PDZ3_INAD-like"/>
    <property type="match status" value="1"/>
</dbReference>
<feature type="region of interest" description="Disordered" evidence="5">
    <location>
        <begin position="1178"/>
        <end position="1232"/>
    </location>
</feature>
<dbReference type="CDD" id="cd06667">
    <property type="entry name" value="PDZ2_MUPP1-like"/>
    <property type="match status" value="1"/>
</dbReference>
<evidence type="ECO:0000256" key="5">
    <source>
        <dbReference type="SAM" id="MobiDB-lite"/>
    </source>
</evidence>
<feature type="domain" description="PDZ" evidence="6">
    <location>
        <begin position="582"/>
        <end position="658"/>
    </location>
</feature>
<feature type="domain" description="PDZ" evidence="6">
    <location>
        <begin position="2252"/>
        <end position="2320"/>
    </location>
</feature>
<comment type="subcellular location">
    <subcellularLocation>
        <location evidence="1">Membrane</location>
    </subcellularLocation>
</comment>
<keyword evidence="4" id="KW-0472">Membrane</keyword>
<dbReference type="CDD" id="cd06791">
    <property type="entry name" value="PDZ3_MUPP1-like"/>
    <property type="match status" value="1"/>
</dbReference>
<feature type="compositionally biased region" description="Basic and acidic residues" evidence="5">
    <location>
        <begin position="1564"/>
        <end position="1573"/>
    </location>
</feature>
<evidence type="ECO:0000256" key="3">
    <source>
        <dbReference type="ARBA" id="ARBA00022737"/>
    </source>
</evidence>
<feature type="compositionally biased region" description="Polar residues" evidence="5">
    <location>
        <begin position="1456"/>
        <end position="1466"/>
    </location>
</feature>
<feature type="compositionally biased region" description="Basic and acidic residues" evidence="5">
    <location>
        <begin position="2114"/>
        <end position="2123"/>
    </location>
</feature>
<dbReference type="PANTHER" id="PTHR19964">
    <property type="entry name" value="MULTIPLE PDZ DOMAIN PROTEIN"/>
    <property type="match status" value="1"/>
</dbReference>
<organism evidence="7 8">
    <name type="scientific">Tetragonisca angustula</name>
    <dbReference type="NCBI Taxonomy" id="166442"/>
    <lineage>
        <taxon>Eukaryota</taxon>
        <taxon>Metazoa</taxon>
        <taxon>Ecdysozoa</taxon>
        <taxon>Arthropoda</taxon>
        <taxon>Hexapoda</taxon>
        <taxon>Insecta</taxon>
        <taxon>Pterygota</taxon>
        <taxon>Neoptera</taxon>
        <taxon>Endopterygota</taxon>
        <taxon>Hymenoptera</taxon>
        <taxon>Apocrita</taxon>
        <taxon>Aculeata</taxon>
        <taxon>Apoidea</taxon>
        <taxon>Anthophila</taxon>
        <taxon>Apidae</taxon>
        <taxon>Tetragonisca</taxon>
    </lineage>
</organism>
<evidence type="ECO:0000256" key="1">
    <source>
        <dbReference type="ARBA" id="ARBA00004370"/>
    </source>
</evidence>
<feature type="compositionally biased region" description="Basic and acidic residues" evidence="5">
    <location>
        <begin position="818"/>
        <end position="834"/>
    </location>
</feature>
<reference evidence="7 8" key="1">
    <citation type="submission" date="2024-05" db="EMBL/GenBank/DDBJ databases">
        <title>The nuclear and mitochondrial genome assemblies of Tetragonisca angustula (Apidae: Meliponini), a tiny yet remarkable pollinator in the Neotropics.</title>
        <authorList>
            <person name="Ferrari R."/>
            <person name="Ricardo P.C."/>
            <person name="Dias F.C."/>
            <person name="Araujo N.S."/>
            <person name="Soares D.O."/>
            <person name="Zhou Q.-S."/>
            <person name="Zhu C.-D."/>
            <person name="Coutinho L."/>
            <person name="Airas M.C."/>
            <person name="Batista T.M."/>
        </authorList>
    </citation>
    <scope>NUCLEOTIDE SEQUENCE [LARGE SCALE GENOMIC DNA]</scope>
    <source>
        <strain evidence="7">ASF017062</strain>
        <tissue evidence="7">Abdomen</tissue>
    </source>
</reference>
<feature type="compositionally biased region" description="Basic residues" evidence="5">
    <location>
        <begin position="1017"/>
        <end position="1027"/>
    </location>
</feature>
<feature type="domain" description="PDZ" evidence="6">
    <location>
        <begin position="408"/>
        <end position="498"/>
    </location>
</feature>
<feature type="compositionally biased region" description="Low complexity" evidence="5">
    <location>
        <begin position="1413"/>
        <end position="1434"/>
    </location>
</feature>
<dbReference type="GO" id="GO:0016020">
    <property type="term" value="C:membrane"/>
    <property type="evidence" value="ECO:0007669"/>
    <property type="project" value="UniProtKB-SubCell"/>
</dbReference>
<feature type="region of interest" description="Disordered" evidence="5">
    <location>
        <begin position="1375"/>
        <end position="1466"/>
    </location>
</feature>
<accession>A0AAW1ADY7</accession>
<feature type="domain" description="PDZ" evidence="6">
    <location>
        <begin position="2159"/>
        <end position="2243"/>
    </location>
</feature>
<feature type="compositionally biased region" description="Basic residues" evidence="5">
    <location>
        <begin position="1799"/>
        <end position="1809"/>
    </location>
</feature>
<feature type="compositionally biased region" description="Basic and acidic residues" evidence="5">
    <location>
        <begin position="875"/>
        <end position="888"/>
    </location>
</feature>